<dbReference type="PANTHER" id="PTHR46796:SF6">
    <property type="entry name" value="ARAC SUBFAMILY"/>
    <property type="match status" value="1"/>
</dbReference>
<dbReference type="InterPro" id="IPR009057">
    <property type="entry name" value="Homeodomain-like_sf"/>
</dbReference>
<evidence type="ECO:0000256" key="1">
    <source>
        <dbReference type="ARBA" id="ARBA00023015"/>
    </source>
</evidence>
<dbReference type="PROSITE" id="PS01124">
    <property type="entry name" value="HTH_ARAC_FAMILY_2"/>
    <property type="match status" value="1"/>
</dbReference>
<evidence type="ECO:0000256" key="3">
    <source>
        <dbReference type="ARBA" id="ARBA00023163"/>
    </source>
</evidence>
<feature type="domain" description="HTH araC/xylS-type" evidence="4">
    <location>
        <begin position="27"/>
        <end position="128"/>
    </location>
</feature>
<gene>
    <name evidence="5" type="ORF">HNR51_005377</name>
</gene>
<keyword evidence="2 5" id="KW-0238">DNA-binding</keyword>
<reference evidence="5 6" key="1">
    <citation type="submission" date="2020-08" db="EMBL/GenBank/DDBJ databases">
        <title>Genomic Encyclopedia of Type Strains, Phase IV (KMG-IV): sequencing the most valuable type-strain genomes for metagenomic binning, comparative biology and taxonomic classification.</title>
        <authorList>
            <person name="Goeker M."/>
        </authorList>
    </citation>
    <scope>NUCLEOTIDE SEQUENCE [LARGE SCALE GENOMIC DNA]</scope>
    <source>
        <strain evidence="5 6">DSM 11490</strain>
    </source>
</reference>
<organism evidence="5 6">
    <name type="scientific">Methylorubrum thiocyanatum</name>
    <dbReference type="NCBI Taxonomy" id="47958"/>
    <lineage>
        <taxon>Bacteria</taxon>
        <taxon>Pseudomonadati</taxon>
        <taxon>Pseudomonadota</taxon>
        <taxon>Alphaproteobacteria</taxon>
        <taxon>Hyphomicrobiales</taxon>
        <taxon>Methylobacteriaceae</taxon>
        <taxon>Methylorubrum</taxon>
    </lineage>
</organism>
<keyword evidence="3" id="KW-0804">Transcription</keyword>
<accession>A0AA40S7Y5</accession>
<dbReference type="AlphaFoldDB" id="A0AA40S7Y5"/>
<dbReference type="InterPro" id="IPR018060">
    <property type="entry name" value="HTH_AraC"/>
</dbReference>
<evidence type="ECO:0000259" key="4">
    <source>
        <dbReference type="PROSITE" id="PS01124"/>
    </source>
</evidence>
<dbReference type="Gene3D" id="1.10.10.60">
    <property type="entry name" value="Homeodomain-like"/>
    <property type="match status" value="1"/>
</dbReference>
<dbReference type="GO" id="GO:0003700">
    <property type="term" value="F:DNA-binding transcription factor activity"/>
    <property type="evidence" value="ECO:0007669"/>
    <property type="project" value="InterPro"/>
</dbReference>
<keyword evidence="1" id="KW-0805">Transcription regulation</keyword>
<dbReference type="RefSeq" id="WP_239681684.1">
    <property type="nucleotide sequence ID" value="NZ_BPRF01000046.1"/>
</dbReference>
<evidence type="ECO:0000313" key="5">
    <source>
        <dbReference type="EMBL" id="MBA8916256.1"/>
    </source>
</evidence>
<dbReference type="PANTHER" id="PTHR46796">
    <property type="entry name" value="HTH-TYPE TRANSCRIPTIONAL ACTIVATOR RHAS-RELATED"/>
    <property type="match status" value="1"/>
</dbReference>
<keyword evidence="6" id="KW-1185">Reference proteome</keyword>
<dbReference type="GO" id="GO:0043565">
    <property type="term" value="F:sequence-specific DNA binding"/>
    <property type="evidence" value="ECO:0007669"/>
    <property type="project" value="InterPro"/>
</dbReference>
<protein>
    <submittedName>
        <fullName evidence="5">AraC-like DNA-binding protein</fullName>
    </submittedName>
</protein>
<evidence type="ECO:0000256" key="2">
    <source>
        <dbReference type="ARBA" id="ARBA00023125"/>
    </source>
</evidence>
<comment type="caution">
    <text evidence="5">The sequence shown here is derived from an EMBL/GenBank/DDBJ whole genome shotgun (WGS) entry which is preliminary data.</text>
</comment>
<dbReference type="EMBL" id="JACJIB010000020">
    <property type="protein sequence ID" value="MBA8916256.1"/>
    <property type="molecule type" value="Genomic_DNA"/>
</dbReference>
<name>A0AA40S7Y5_9HYPH</name>
<proteinExistence type="predicted"/>
<dbReference type="SUPFAM" id="SSF46689">
    <property type="entry name" value="Homeodomain-like"/>
    <property type="match status" value="1"/>
</dbReference>
<dbReference type="Pfam" id="PF12833">
    <property type="entry name" value="HTH_18"/>
    <property type="match status" value="1"/>
</dbReference>
<sequence>MATVALCNAALTPVSDSGYNRPAVAAIEIRQFIEANLDRTDLGVELLCARFGLSRTPIYALFEPEGGVMTYIRNRRLARAMRILSGVEGGDARRISSVAYACGYENLKSFSKAFHARYGVNPRDVDASFRVGSRWETGTALLSWIKEL</sequence>
<dbReference type="Proteomes" id="UP000543554">
    <property type="component" value="Unassembled WGS sequence"/>
</dbReference>
<dbReference type="InterPro" id="IPR050204">
    <property type="entry name" value="AraC_XylS_family_regulators"/>
</dbReference>
<evidence type="ECO:0000313" key="6">
    <source>
        <dbReference type="Proteomes" id="UP000543554"/>
    </source>
</evidence>
<dbReference type="SMART" id="SM00342">
    <property type="entry name" value="HTH_ARAC"/>
    <property type="match status" value="1"/>
</dbReference>